<dbReference type="InterPro" id="IPR013201">
    <property type="entry name" value="Prot_inhib_I29"/>
</dbReference>
<comment type="similarity">
    <text evidence="1">Belongs to the peptidase C1 family.</text>
</comment>
<dbReference type="InterPro" id="IPR000169">
    <property type="entry name" value="Pept_cys_AS"/>
</dbReference>
<dbReference type="HOGENOM" id="CLU_012184_1_2_1"/>
<dbReference type="InterPro" id="IPR013128">
    <property type="entry name" value="Peptidase_C1A"/>
</dbReference>
<accession>T1IG71</accession>
<dbReference type="SMART" id="SM00645">
    <property type="entry name" value="Pept_C1"/>
    <property type="match status" value="1"/>
</dbReference>
<dbReference type="InterPro" id="IPR039417">
    <property type="entry name" value="Peptidase_C1A_papain-like"/>
</dbReference>
<dbReference type="PROSITE" id="PS00139">
    <property type="entry name" value="THIOL_PROTEASE_CYS"/>
    <property type="match status" value="1"/>
</dbReference>
<dbReference type="Proteomes" id="UP000015103">
    <property type="component" value="Unassembled WGS sequence"/>
</dbReference>
<dbReference type="RefSeq" id="XP_073995846.1">
    <property type="nucleotide sequence ID" value="XM_074139745.1"/>
</dbReference>
<keyword evidence="6" id="KW-1015">Disulfide bond</keyword>
<evidence type="ECO:0000256" key="5">
    <source>
        <dbReference type="ARBA" id="ARBA00023145"/>
    </source>
</evidence>
<evidence type="ECO:0000313" key="9">
    <source>
        <dbReference type="EnsemblMetazoa" id="RPRC015290-PA"/>
    </source>
</evidence>
<dbReference type="PRINTS" id="PR00705">
    <property type="entry name" value="PAPAIN"/>
</dbReference>
<organism evidence="9 10">
    <name type="scientific">Rhodnius prolixus</name>
    <name type="common">Triatomid bug</name>
    <dbReference type="NCBI Taxonomy" id="13249"/>
    <lineage>
        <taxon>Eukaryota</taxon>
        <taxon>Metazoa</taxon>
        <taxon>Ecdysozoa</taxon>
        <taxon>Arthropoda</taxon>
        <taxon>Hexapoda</taxon>
        <taxon>Insecta</taxon>
        <taxon>Pterygota</taxon>
        <taxon>Neoptera</taxon>
        <taxon>Paraneoptera</taxon>
        <taxon>Hemiptera</taxon>
        <taxon>Heteroptera</taxon>
        <taxon>Panheteroptera</taxon>
        <taxon>Cimicomorpha</taxon>
        <taxon>Reduviidae</taxon>
        <taxon>Triatominae</taxon>
        <taxon>Rhodnius</taxon>
    </lineage>
</organism>
<dbReference type="EMBL" id="ACPB03002356">
    <property type="status" value="NOT_ANNOTATED_CDS"/>
    <property type="molecule type" value="Genomic_DNA"/>
</dbReference>
<keyword evidence="3" id="KW-0378">Hydrolase</keyword>
<dbReference type="InterPro" id="IPR000668">
    <property type="entry name" value="Peptidase_C1A_C"/>
</dbReference>
<feature type="domain" description="Cathepsin propeptide inhibitor" evidence="8">
    <location>
        <begin position="26"/>
        <end position="85"/>
    </location>
</feature>
<evidence type="ECO:0000256" key="6">
    <source>
        <dbReference type="ARBA" id="ARBA00023157"/>
    </source>
</evidence>
<dbReference type="EnsemblMetazoa" id="RPRC015290-RA">
    <property type="protein sequence ID" value="RPRC015290-PA"/>
    <property type="gene ID" value="RPRC015290"/>
</dbReference>
<dbReference type="VEuPathDB" id="VectorBase:RPRC015290"/>
<feature type="domain" description="Peptidase C1A papain C-terminal" evidence="7">
    <location>
        <begin position="114"/>
        <end position="329"/>
    </location>
</feature>
<dbReference type="eggNOG" id="KOG1543">
    <property type="taxonomic scope" value="Eukaryota"/>
</dbReference>
<keyword evidence="2" id="KW-0645">Protease</keyword>
<evidence type="ECO:0000313" key="10">
    <source>
        <dbReference type="Proteomes" id="UP000015103"/>
    </source>
</evidence>
<evidence type="ECO:0000259" key="7">
    <source>
        <dbReference type="SMART" id="SM00645"/>
    </source>
</evidence>
<evidence type="ECO:0000256" key="3">
    <source>
        <dbReference type="ARBA" id="ARBA00022801"/>
    </source>
</evidence>
<dbReference type="SUPFAM" id="SSF54001">
    <property type="entry name" value="Cysteine proteinases"/>
    <property type="match status" value="1"/>
</dbReference>
<dbReference type="PANTHER" id="PTHR12411">
    <property type="entry name" value="CYSTEINE PROTEASE FAMILY C1-RELATED"/>
    <property type="match status" value="1"/>
</dbReference>
<name>T1IG71_RHOPR</name>
<proteinExistence type="inferred from homology"/>
<evidence type="ECO:0000256" key="4">
    <source>
        <dbReference type="ARBA" id="ARBA00022807"/>
    </source>
</evidence>
<dbReference type="FunFam" id="3.90.70.10:FF:000006">
    <property type="entry name" value="Cathepsin S"/>
    <property type="match status" value="1"/>
</dbReference>
<evidence type="ECO:0000256" key="1">
    <source>
        <dbReference type="ARBA" id="ARBA00008455"/>
    </source>
</evidence>
<dbReference type="GO" id="GO:0008234">
    <property type="term" value="F:cysteine-type peptidase activity"/>
    <property type="evidence" value="ECO:0007669"/>
    <property type="project" value="UniProtKB-KW"/>
</dbReference>
<dbReference type="Pfam" id="PF00112">
    <property type="entry name" value="Peptidase_C1"/>
    <property type="match status" value="1"/>
</dbReference>
<dbReference type="Gene3D" id="3.90.70.10">
    <property type="entry name" value="Cysteine proteinases"/>
    <property type="match status" value="1"/>
</dbReference>
<keyword evidence="4" id="KW-0788">Thiol protease</keyword>
<evidence type="ECO:0000259" key="8">
    <source>
        <dbReference type="SMART" id="SM00848"/>
    </source>
</evidence>
<evidence type="ECO:0000256" key="2">
    <source>
        <dbReference type="ARBA" id="ARBA00022670"/>
    </source>
</evidence>
<dbReference type="OMA" id="YEYLIPN"/>
<dbReference type="STRING" id="13249.T1IG71"/>
<sequence length="330" mass="37483">MKILLLFWIISLTHARYYSTEDHEEWKDFKTTFGKIYSGDDDEKRMQIYFRNKDFIYDYNILNLKGITSQSLRLNQYGEMYPSEFRAIVSSFNRSLRTEVLSHEIFKIPSSFDIPDSIDWRDKGAVNEVKDQGQCGACWAFSAIGAIESQYFMKTGKLITLSEQNLIDCSLEYGNSGCKSGTMNGAFKYINKSEGINTEEAYPYEARENSGCKHKIEDAIKIKGYVDIPEGDENALKAAVAFVGPISAAMDARQLSFQFYASGIYHEPKCDPIFINRGVLIVGYGTEKDLDYWLVKNSCSSIWGEGGYMKVARNRRNHCGIASTASYPKL</sequence>
<dbReference type="CDD" id="cd02248">
    <property type="entry name" value="Peptidase_C1A"/>
    <property type="match status" value="1"/>
</dbReference>
<dbReference type="AlphaFoldDB" id="T1IG71"/>
<protein>
    <submittedName>
        <fullName evidence="9">Uncharacterized protein</fullName>
    </submittedName>
</protein>
<dbReference type="InterPro" id="IPR038765">
    <property type="entry name" value="Papain-like_cys_pep_sf"/>
</dbReference>
<dbReference type="Pfam" id="PF08246">
    <property type="entry name" value="Inhibitor_I29"/>
    <property type="match status" value="1"/>
</dbReference>
<dbReference type="GO" id="GO:0006508">
    <property type="term" value="P:proteolysis"/>
    <property type="evidence" value="ECO:0007669"/>
    <property type="project" value="UniProtKB-KW"/>
</dbReference>
<keyword evidence="10" id="KW-1185">Reference proteome</keyword>
<dbReference type="GeneID" id="141460076"/>
<dbReference type="InParanoid" id="T1IG71"/>
<dbReference type="SMART" id="SM00848">
    <property type="entry name" value="Inhibitor_I29"/>
    <property type="match status" value="1"/>
</dbReference>
<keyword evidence="5" id="KW-0865">Zymogen</keyword>
<reference evidence="9" key="1">
    <citation type="submission" date="2015-05" db="UniProtKB">
        <authorList>
            <consortium name="EnsemblMetazoa"/>
        </authorList>
    </citation>
    <scope>IDENTIFICATION</scope>
</reference>